<dbReference type="PROSITE" id="PS50186">
    <property type="entry name" value="DEP"/>
    <property type="match status" value="1"/>
</dbReference>
<dbReference type="PANTHER" id="PTHR13179">
    <property type="entry name" value="DEP DOMAIN CONTAINING PROTEIN 5"/>
    <property type="match status" value="1"/>
</dbReference>
<reference evidence="3 4" key="1">
    <citation type="journal article" date="2015" name="Genome Biol. Evol.">
        <title>Comparative Genomics of a Bacterivorous Green Alga Reveals Evolutionary Causalities and Consequences of Phago-Mixotrophic Mode of Nutrition.</title>
        <authorList>
            <person name="Burns J.A."/>
            <person name="Paasch A."/>
            <person name="Narechania A."/>
            <person name="Kim E."/>
        </authorList>
    </citation>
    <scope>NUCLEOTIDE SEQUENCE [LARGE SCALE GENOMIC DNA]</scope>
    <source>
        <strain evidence="3 4">PLY_AMNH</strain>
    </source>
</reference>
<feature type="compositionally biased region" description="Polar residues" evidence="1">
    <location>
        <begin position="114"/>
        <end position="123"/>
    </location>
</feature>
<evidence type="ECO:0000256" key="1">
    <source>
        <dbReference type="SAM" id="MobiDB-lite"/>
    </source>
</evidence>
<feature type="non-terminal residue" evidence="3">
    <location>
        <position position="1"/>
    </location>
</feature>
<feature type="compositionally biased region" description="Low complexity" evidence="1">
    <location>
        <begin position="139"/>
        <end position="150"/>
    </location>
</feature>
<dbReference type="AlphaFoldDB" id="A0AAE0GAP2"/>
<accession>A0AAE0GAP2</accession>
<dbReference type="InterPro" id="IPR036390">
    <property type="entry name" value="WH_DNA-bd_sf"/>
</dbReference>
<dbReference type="GO" id="GO:0005096">
    <property type="term" value="F:GTPase activator activity"/>
    <property type="evidence" value="ECO:0007669"/>
    <property type="project" value="InterPro"/>
</dbReference>
<dbReference type="InterPro" id="IPR027244">
    <property type="entry name" value="IML1"/>
</dbReference>
<dbReference type="GO" id="GO:0010508">
    <property type="term" value="P:positive regulation of autophagy"/>
    <property type="evidence" value="ECO:0007669"/>
    <property type="project" value="TreeGrafter"/>
</dbReference>
<sequence>WLHCVEPIVTEPGPVPQRLLDLVMEMAYSGQNLVGTKTWWFKSYQNAFVGTELVRWMVQAGYADSRDAAVALGQKLLSLGLIRHVEEEHQFYDKHYFYEFQMWAIGKAISEASNNQASGSGLPNENKDTALARFSAHGSPPSSRSSSADY</sequence>
<dbReference type="PANTHER" id="PTHR13179:SF8">
    <property type="entry name" value="GATOR COMPLEX PROTEIN DEPDC5"/>
    <property type="match status" value="1"/>
</dbReference>
<dbReference type="SMART" id="SM00049">
    <property type="entry name" value="DEP"/>
    <property type="match status" value="1"/>
</dbReference>
<organism evidence="3 4">
    <name type="scientific">Cymbomonas tetramitiformis</name>
    <dbReference type="NCBI Taxonomy" id="36881"/>
    <lineage>
        <taxon>Eukaryota</taxon>
        <taxon>Viridiplantae</taxon>
        <taxon>Chlorophyta</taxon>
        <taxon>Pyramimonadophyceae</taxon>
        <taxon>Pyramimonadales</taxon>
        <taxon>Pyramimonadaceae</taxon>
        <taxon>Cymbomonas</taxon>
    </lineage>
</organism>
<gene>
    <name evidence="3" type="ORF">CYMTET_17132</name>
</gene>
<dbReference type="CDD" id="cd04371">
    <property type="entry name" value="DEP"/>
    <property type="match status" value="1"/>
</dbReference>
<dbReference type="Gene3D" id="1.10.10.10">
    <property type="entry name" value="Winged helix-like DNA-binding domain superfamily/Winged helix DNA-binding domain"/>
    <property type="match status" value="1"/>
</dbReference>
<evidence type="ECO:0000259" key="2">
    <source>
        <dbReference type="PROSITE" id="PS50186"/>
    </source>
</evidence>
<dbReference type="GO" id="GO:0035556">
    <property type="term" value="P:intracellular signal transduction"/>
    <property type="evidence" value="ECO:0007669"/>
    <property type="project" value="InterPro"/>
</dbReference>
<name>A0AAE0GAP2_9CHLO</name>
<dbReference type="SUPFAM" id="SSF46785">
    <property type="entry name" value="Winged helix' DNA-binding domain"/>
    <property type="match status" value="1"/>
</dbReference>
<dbReference type="Proteomes" id="UP001190700">
    <property type="component" value="Unassembled WGS sequence"/>
</dbReference>
<dbReference type="GO" id="GO:1990130">
    <property type="term" value="C:GATOR1 complex"/>
    <property type="evidence" value="ECO:0007669"/>
    <property type="project" value="TreeGrafter"/>
</dbReference>
<keyword evidence="4" id="KW-1185">Reference proteome</keyword>
<evidence type="ECO:0000313" key="4">
    <source>
        <dbReference type="Proteomes" id="UP001190700"/>
    </source>
</evidence>
<proteinExistence type="predicted"/>
<dbReference type="InterPro" id="IPR036388">
    <property type="entry name" value="WH-like_DNA-bd_sf"/>
</dbReference>
<protein>
    <recommendedName>
        <fullName evidence="2">DEP domain-containing protein</fullName>
    </recommendedName>
</protein>
<dbReference type="GO" id="GO:1904262">
    <property type="term" value="P:negative regulation of TORC1 signaling"/>
    <property type="evidence" value="ECO:0007669"/>
    <property type="project" value="TreeGrafter"/>
</dbReference>
<evidence type="ECO:0000313" key="3">
    <source>
        <dbReference type="EMBL" id="KAK3274694.1"/>
    </source>
</evidence>
<feature type="domain" description="DEP" evidence="2">
    <location>
        <begin position="27"/>
        <end position="102"/>
    </location>
</feature>
<comment type="caution">
    <text evidence="3">The sequence shown here is derived from an EMBL/GenBank/DDBJ whole genome shotgun (WGS) entry which is preliminary data.</text>
</comment>
<dbReference type="EMBL" id="LGRX02007576">
    <property type="protein sequence ID" value="KAK3274694.1"/>
    <property type="molecule type" value="Genomic_DNA"/>
</dbReference>
<dbReference type="InterPro" id="IPR000591">
    <property type="entry name" value="DEP_dom"/>
</dbReference>
<dbReference type="Pfam" id="PF00610">
    <property type="entry name" value="DEP"/>
    <property type="match status" value="1"/>
</dbReference>
<feature type="region of interest" description="Disordered" evidence="1">
    <location>
        <begin position="114"/>
        <end position="150"/>
    </location>
</feature>